<evidence type="ECO:0000313" key="1">
    <source>
        <dbReference type="EMBL" id="PSR84015.1"/>
    </source>
</evidence>
<keyword evidence="1" id="KW-0378">Hydrolase</keyword>
<evidence type="ECO:0000313" key="2">
    <source>
        <dbReference type="Proteomes" id="UP000241462"/>
    </source>
</evidence>
<dbReference type="Pfam" id="PF13245">
    <property type="entry name" value="AAA_19"/>
    <property type="match status" value="1"/>
</dbReference>
<dbReference type="OrthoDB" id="1470711at2759"/>
<dbReference type="SUPFAM" id="SSF52540">
    <property type="entry name" value="P-loop containing nucleoside triphosphate hydrolases"/>
    <property type="match status" value="1"/>
</dbReference>
<organism evidence="1 2">
    <name type="scientific">Coniella lustricola</name>
    <dbReference type="NCBI Taxonomy" id="2025994"/>
    <lineage>
        <taxon>Eukaryota</taxon>
        <taxon>Fungi</taxon>
        <taxon>Dikarya</taxon>
        <taxon>Ascomycota</taxon>
        <taxon>Pezizomycotina</taxon>
        <taxon>Sordariomycetes</taxon>
        <taxon>Sordariomycetidae</taxon>
        <taxon>Diaporthales</taxon>
        <taxon>Schizoparmaceae</taxon>
        <taxon>Coniella</taxon>
    </lineage>
</organism>
<name>A0A2T3A6X6_9PEZI</name>
<proteinExistence type="predicted"/>
<dbReference type="AlphaFoldDB" id="A0A2T3A6X6"/>
<dbReference type="GO" id="GO:0005634">
    <property type="term" value="C:nucleus"/>
    <property type="evidence" value="ECO:0007669"/>
    <property type="project" value="TreeGrafter"/>
</dbReference>
<dbReference type="InterPro" id="IPR000212">
    <property type="entry name" value="DNA_helicase_UvrD/REP"/>
</dbReference>
<keyword evidence="2" id="KW-1185">Reference proteome</keyword>
<dbReference type="Proteomes" id="UP000241462">
    <property type="component" value="Unassembled WGS sequence"/>
</dbReference>
<dbReference type="InParanoid" id="A0A2T3A6X6"/>
<protein>
    <submittedName>
        <fullName evidence="1">P-loop containing nucleoside triphosphate hydrolase protein</fullName>
    </submittedName>
</protein>
<dbReference type="PANTHER" id="PTHR11070:SF66">
    <property type="entry name" value="UVRD-LIKE HELICASE C-TERMINAL DOMAIN-CONTAINING PROTEIN"/>
    <property type="match status" value="1"/>
</dbReference>
<dbReference type="GO" id="GO:0016787">
    <property type="term" value="F:hydrolase activity"/>
    <property type="evidence" value="ECO:0007669"/>
    <property type="project" value="UniProtKB-KW"/>
</dbReference>
<dbReference type="GO" id="GO:0003677">
    <property type="term" value="F:DNA binding"/>
    <property type="evidence" value="ECO:0007669"/>
    <property type="project" value="InterPro"/>
</dbReference>
<dbReference type="InterPro" id="IPR027417">
    <property type="entry name" value="P-loop_NTPase"/>
</dbReference>
<dbReference type="GO" id="GO:0043138">
    <property type="term" value="F:3'-5' DNA helicase activity"/>
    <property type="evidence" value="ECO:0007669"/>
    <property type="project" value="TreeGrafter"/>
</dbReference>
<dbReference type="STRING" id="2025994.A0A2T3A6X6"/>
<dbReference type="PANTHER" id="PTHR11070">
    <property type="entry name" value="UVRD / RECB / PCRA DNA HELICASE FAMILY MEMBER"/>
    <property type="match status" value="1"/>
</dbReference>
<gene>
    <name evidence="1" type="ORF">BD289DRAFT_482996</name>
</gene>
<dbReference type="GO" id="GO:0000725">
    <property type="term" value="P:recombinational repair"/>
    <property type="evidence" value="ECO:0007669"/>
    <property type="project" value="TreeGrafter"/>
</dbReference>
<dbReference type="GO" id="GO:0005524">
    <property type="term" value="F:ATP binding"/>
    <property type="evidence" value="ECO:0007669"/>
    <property type="project" value="InterPro"/>
</dbReference>
<reference evidence="1 2" key="1">
    <citation type="journal article" date="2018" name="Mycol. Prog.">
        <title>Coniella lustricola, a new species from submerged detritus.</title>
        <authorList>
            <person name="Raudabaugh D.B."/>
            <person name="Iturriaga T."/>
            <person name="Carver A."/>
            <person name="Mondo S."/>
            <person name="Pangilinan J."/>
            <person name="Lipzen A."/>
            <person name="He G."/>
            <person name="Amirebrahimi M."/>
            <person name="Grigoriev I.V."/>
            <person name="Miller A.N."/>
        </authorList>
    </citation>
    <scope>NUCLEOTIDE SEQUENCE [LARGE SCALE GENOMIC DNA]</scope>
    <source>
        <strain evidence="1 2">B22-T-1</strain>
    </source>
</reference>
<accession>A0A2T3A6X6</accession>
<dbReference type="Gene3D" id="3.40.50.300">
    <property type="entry name" value="P-loop containing nucleotide triphosphate hydrolases"/>
    <property type="match status" value="2"/>
</dbReference>
<dbReference type="EMBL" id="KZ678450">
    <property type="protein sequence ID" value="PSR84015.1"/>
    <property type="molecule type" value="Genomic_DNA"/>
</dbReference>
<sequence length="772" mass="86036">MQQLVTFAAGLLRRLGGSTATDRRLSQLCFVPSSEQQHVVNLSRTQNVVVSARPGTGKTATAEAIVDANADQKIAVVTYSKRLQLETAKRLGSYAQADVFTFHGLACKLFSTQVSTDTILRDLRKSATAPSWTPPAYNIIALDELQDCTDDLFWLVCVFMSSIAHAAGGNAPRIVTLGDERQAIYGFRGADSRYLSLSPELLSPLSPYPWARAALSKSFRLSHQTSRFVNEAYLGGEEYLVGSHDGPKPLYVPANPFDHDAIAKYLIPFINEYGPERTAILTPFVRNNPSLSNLTNLLSRKYGIQIAVSISDEVVLDDLVLSGKLAVSSYHQFKGNERDLVIVYGADDGYFQFLGRDLPDDRCPNDIFVALTRARKQLIVMHDDKQAFMPFVTRRALSRTAHFVPLTSRKINERPPERRPAGPGLLLPRNVAISDMSRHVLDESLDTICKEYLETITLASPCPERSQIKAPDKVLTDPGRMRYEPVSDINGIAVVAAYEYDLQGTLATLGSKKGGEQPMVSTGDEAKAAWLCRQACEYEASISGYQSRYIQMAHHKFDWLTQQLEAAKQRLREQFRDHDKLNFEYLLGQRDFVVRDSVGVDGKEQRTKLKGRADIIQHIKPLRTLNDTPKSISPLRRATLSAPAAEETSAKPPQISEDVCLWEIKFVSQLSLEHMVQASTYAYLWAFKHKTDTLPRILLFNLCSGEKIEIKAKNGRAGLECLVEDVLKAKYSFVAEVSTNQFLKACAKTRDEVQAIWAYHSGSIVAQAEHAQ</sequence>